<organism evidence="2">
    <name type="scientific">Marseillevirus LCMAC201</name>
    <dbReference type="NCBI Taxonomy" id="2506605"/>
    <lineage>
        <taxon>Viruses</taxon>
        <taxon>Varidnaviria</taxon>
        <taxon>Bamfordvirae</taxon>
        <taxon>Nucleocytoviricota</taxon>
        <taxon>Megaviricetes</taxon>
        <taxon>Pimascovirales</taxon>
        <taxon>Pimascovirales incertae sedis</taxon>
        <taxon>Marseilleviridae</taxon>
    </lineage>
</organism>
<reference evidence="2" key="1">
    <citation type="journal article" date="2019" name="MBio">
        <title>Virus Genomes from Deep Sea Sediments Expand the Ocean Megavirome and Support Independent Origins of Viral Gigantism.</title>
        <authorList>
            <person name="Backstrom D."/>
            <person name="Yutin N."/>
            <person name="Jorgensen S.L."/>
            <person name="Dharamshi J."/>
            <person name="Homa F."/>
            <person name="Zaremba-Niedwiedzka K."/>
            <person name="Spang A."/>
            <person name="Wolf Y.I."/>
            <person name="Koonin E.V."/>
            <person name="Ettema T.J."/>
        </authorList>
    </citation>
    <scope>NUCLEOTIDE SEQUENCE</scope>
</reference>
<evidence type="ECO:0000313" key="2">
    <source>
        <dbReference type="EMBL" id="QBK87574.1"/>
    </source>
</evidence>
<accession>A0A481YYF4</accession>
<evidence type="ECO:0000256" key="1">
    <source>
        <dbReference type="SAM" id="MobiDB-lite"/>
    </source>
</evidence>
<feature type="region of interest" description="Disordered" evidence="1">
    <location>
        <begin position="1"/>
        <end position="20"/>
    </location>
</feature>
<sequence length="89" mass="10440">MNRIKKLAKKREAENLEEEEEELRDLQEQVAGLITPALQERIHEAVGYLLDETDDIDANDVLSDIFDDDTYQSFLHSLMNYELSESEYF</sequence>
<name>A0A481YYF4_9VIRU</name>
<proteinExistence type="predicted"/>
<gene>
    <name evidence="2" type="ORF">LCMAC201_04870</name>
</gene>
<dbReference type="EMBL" id="MK500359">
    <property type="protein sequence ID" value="QBK87574.1"/>
    <property type="molecule type" value="Genomic_DNA"/>
</dbReference>
<protein>
    <submittedName>
        <fullName evidence="2">Uncharacterized protein</fullName>
    </submittedName>
</protein>